<dbReference type="Pfam" id="PF11716">
    <property type="entry name" value="MDMPI_N"/>
    <property type="match status" value="1"/>
</dbReference>
<feature type="domain" description="Mycothiol-dependent maleylpyruvate isomerase metal-binding" evidence="2">
    <location>
        <begin position="11"/>
        <end position="133"/>
    </location>
</feature>
<proteinExistence type="predicted"/>
<protein>
    <submittedName>
        <fullName evidence="3">Maleylpyruvate isomerase family mycothiol-dependent enzyme</fullName>
    </submittedName>
</protein>
<dbReference type="NCBIfam" id="TIGR03083">
    <property type="entry name" value="maleylpyruvate isomerase family mycothiol-dependent enzyme"/>
    <property type="match status" value="1"/>
</dbReference>
<dbReference type="InterPro" id="IPR010872">
    <property type="entry name" value="MDMPI_C-term_domain"/>
</dbReference>
<feature type="domain" description="MDMPI C-terminal" evidence="1">
    <location>
        <begin position="147"/>
        <end position="238"/>
    </location>
</feature>
<comment type="caution">
    <text evidence="3">The sequence shown here is derived from an EMBL/GenBank/DDBJ whole genome shotgun (WGS) entry which is preliminary data.</text>
</comment>
<gene>
    <name evidence="3" type="ORF">ACFO0C_35195</name>
</gene>
<evidence type="ECO:0000313" key="4">
    <source>
        <dbReference type="Proteomes" id="UP001595867"/>
    </source>
</evidence>
<organism evidence="3 4">
    <name type="scientific">Actinoplanes subglobosus</name>
    <dbReference type="NCBI Taxonomy" id="1547892"/>
    <lineage>
        <taxon>Bacteria</taxon>
        <taxon>Bacillati</taxon>
        <taxon>Actinomycetota</taxon>
        <taxon>Actinomycetes</taxon>
        <taxon>Micromonosporales</taxon>
        <taxon>Micromonosporaceae</taxon>
        <taxon>Actinoplanes</taxon>
    </lineage>
</organism>
<keyword evidence="4" id="KW-1185">Reference proteome</keyword>
<reference evidence="4" key="1">
    <citation type="journal article" date="2019" name="Int. J. Syst. Evol. Microbiol.">
        <title>The Global Catalogue of Microorganisms (GCM) 10K type strain sequencing project: providing services to taxonomists for standard genome sequencing and annotation.</title>
        <authorList>
            <consortium name="The Broad Institute Genomics Platform"/>
            <consortium name="The Broad Institute Genome Sequencing Center for Infectious Disease"/>
            <person name="Wu L."/>
            <person name="Ma J."/>
        </authorList>
    </citation>
    <scope>NUCLEOTIDE SEQUENCE [LARGE SCALE GENOMIC DNA]</scope>
    <source>
        <strain evidence="4">TBRC 5832</strain>
    </source>
</reference>
<dbReference type="PANTHER" id="PTHR40758">
    <property type="entry name" value="CONSERVED PROTEIN"/>
    <property type="match status" value="1"/>
</dbReference>
<dbReference type="EMBL" id="JBHSBL010000024">
    <property type="protein sequence ID" value="MFC4070206.1"/>
    <property type="molecule type" value="Genomic_DNA"/>
</dbReference>
<dbReference type="SUPFAM" id="SSF109854">
    <property type="entry name" value="DinB/YfiT-like putative metalloenzymes"/>
    <property type="match status" value="1"/>
</dbReference>
<evidence type="ECO:0000313" key="3">
    <source>
        <dbReference type="EMBL" id="MFC4070206.1"/>
    </source>
</evidence>
<dbReference type="PANTHER" id="PTHR40758:SF1">
    <property type="entry name" value="CONSERVED PROTEIN"/>
    <property type="match status" value="1"/>
</dbReference>
<dbReference type="InterPro" id="IPR017517">
    <property type="entry name" value="Maleyloyr_isom"/>
</dbReference>
<dbReference type="GO" id="GO:0016853">
    <property type="term" value="F:isomerase activity"/>
    <property type="evidence" value="ECO:0007669"/>
    <property type="project" value="UniProtKB-KW"/>
</dbReference>
<evidence type="ECO:0000259" key="2">
    <source>
        <dbReference type="Pfam" id="PF11716"/>
    </source>
</evidence>
<dbReference type="Pfam" id="PF07398">
    <property type="entry name" value="MDMPI_C"/>
    <property type="match status" value="1"/>
</dbReference>
<dbReference type="Gene3D" id="1.20.120.450">
    <property type="entry name" value="dinb family like domain"/>
    <property type="match status" value="1"/>
</dbReference>
<sequence>MRVDQFIENLRADGGSLAAAAERAGLDAPVPTCPGWRVRDLLLHLGGVHRWAGAHVTRRRREPFGPDEEAEFFTTPADDRLLDWFRDGHQDLVRALSEADPALDCWTFLPAGSPREFWARRQAHETAVHRADAEAASGGHPQWAPPFAADGIDELLTGFFARRPQRLAIDPPLSIALHATDAGAAWTIRMEPDRLHVDRTGQPATLHITGTASRLYLLLWNRTGLDGLDTSGDVRAWDAWRDRATVTWS</sequence>
<keyword evidence="3" id="KW-0413">Isomerase</keyword>
<name>A0ABV8J223_9ACTN</name>
<evidence type="ECO:0000259" key="1">
    <source>
        <dbReference type="Pfam" id="PF07398"/>
    </source>
</evidence>
<dbReference type="Proteomes" id="UP001595867">
    <property type="component" value="Unassembled WGS sequence"/>
</dbReference>
<accession>A0ABV8J223</accession>
<dbReference type="RefSeq" id="WP_378071092.1">
    <property type="nucleotide sequence ID" value="NZ_JBHSBL010000024.1"/>
</dbReference>
<dbReference type="InterPro" id="IPR024344">
    <property type="entry name" value="MDMPI_metal-binding"/>
</dbReference>
<dbReference type="InterPro" id="IPR034660">
    <property type="entry name" value="DinB/YfiT-like"/>
</dbReference>